<evidence type="ECO:0008006" key="3">
    <source>
        <dbReference type="Google" id="ProtNLM"/>
    </source>
</evidence>
<proteinExistence type="predicted"/>
<accession>A0A4R2P2P6</accession>
<keyword evidence="2" id="KW-1185">Reference proteome</keyword>
<dbReference type="AlphaFoldDB" id="A0A4R2P2P6"/>
<gene>
    <name evidence="1" type="ORF">EV207_11583</name>
</gene>
<dbReference type="OrthoDB" id="9799321at2"/>
<reference evidence="1 2" key="1">
    <citation type="submission" date="2019-03" db="EMBL/GenBank/DDBJ databases">
        <title>Genomic Encyclopedia of Type Strains, Phase IV (KMG-IV): sequencing the most valuable type-strain genomes for metagenomic binning, comparative biology and taxonomic classification.</title>
        <authorList>
            <person name="Goeker M."/>
        </authorList>
    </citation>
    <scope>NUCLEOTIDE SEQUENCE [LARGE SCALE GENOMIC DNA]</scope>
    <source>
        <strain evidence="1 2">DSM 19377</strain>
    </source>
</reference>
<dbReference type="RefSeq" id="WP_132746334.1">
    <property type="nucleotide sequence ID" value="NZ_SLXK01000015.1"/>
</dbReference>
<evidence type="ECO:0000313" key="2">
    <source>
        <dbReference type="Proteomes" id="UP000295416"/>
    </source>
</evidence>
<comment type="caution">
    <text evidence="1">The sequence shown here is derived from an EMBL/GenBank/DDBJ whole genome shotgun (WGS) entry which is preliminary data.</text>
</comment>
<name>A0A4R2P2P6_9BACL</name>
<dbReference type="EMBL" id="SLXK01000015">
    <property type="protein sequence ID" value="TCP28847.1"/>
    <property type="molecule type" value="Genomic_DNA"/>
</dbReference>
<protein>
    <recommendedName>
        <fullName evidence="3">Acetyltransferase (GNAT) family protein</fullName>
    </recommendedName>
</protein>
<dbReference type="Proteomes" id="UP000295416">
    <property type="component" value="Unassembled WGS sequence"/>
</dbReference>
<organism evidence="1 2">
    <name type="scientific">Scopulibacillus darangshiensis</name>
    <dbReference type="NCBI Taxonomy" id="442528"/>
    <lineage>
        <taxon>Bacteria</taxon>
        <taxon>Bacillati</taxon>
        <taxon>Bacillota</taxon>
        <taxon>Bacilli</taxon>
        <taxon>Bacillales</taxon>
        <taxon>Sporolactobacillaceae</taxon>
        <taxon>Scopulibacillus</taxon>
    </lineage>
</organism>
<sequence length="90" mass="10102">MDPILFEIPTVLETERLILKMPSPGDGEVVNAAIKASLTELKPWLGFAQNTPTVNETEVNTRVAHAKFLKREGLRLLIFHDSHSIIRLIV</sequence>
<evidence type="ECO:0000313" key="1">
    <source>
        <dbReference type="EMBL" id="TCP28847.1"/>
    </source>
</evidence>